<evidence type="ECO:0000313" key="3">
    <source>
        <dbReference type="Proteomes" id="UP000838763"/>
    </source>
</evidence>
<dbReference type="Proteomes" id="UP000838763">
    <property type="component" value="Unassembled WGS sequence"/>
</dbReference>
<reference evidence="2" key="1">
    <citation type="submission" date="2022-11" db="EMBL/GenBank/DDBJ databases">
        <authorList>
            <person name="Scott C."/>
            <person name="Bruce N."/>
        </authorList>
    </citation>
    <scope>NUCLEOTIDE SEQUENCE</scope>
</reference>
<feature type="compositionally biased region" description="Basic and acidic residues" evidence="1">
    <location>
        <begin position="110"/>
        <end position="125"/>
    </location>
</feature>
<protein>
    <submittedName>
        <fullName evidence="2">Uncharacterized protein</fullName>
    </submittedName>
</protein>
<proteinExistence type="predicted"/>
<feature type="region of interest" description="Disordered" evidence="1">
    <location>
        <begin position="110"/>
        <end position="176"/>
    </location>
</feature>
<dbReference type="AlphaFoldDB" id="A0A9P1H606"/>
<dbReference type="EMBL" id="CALLCH030000013">
    <property type="protein sequence ID" value="CAI4215941.1"/>
    <property type="molecule type" value="Genomic_DNA"/>
</dbReference>
<comment type="caution">
    <text evidence="2">The sequence shown here is derived from an EMBL/GenBank/DDBJ whole genome shotgun (WGS) entry which is preliminary data.</text>
</comment>
<organism evidence="2 3">
    <name type="scientific">Parascedosporium putredinis</name>
    <dbReference type="NCBI Taxonomy" id="1442378"/>
    <lineage>
        <taxon>Eukaryota</taxon>
        <taxon>Fungi</taxon>
        <taxon>Dikarya</taxon>
        <taxon>Ascomycota</taxon>
        <taxon>Pezizomycotina</taxon>
        <taxon>Sordariomycetes</taxon>
        <taxon>Hypocreomycetidae</taxon>
        <taxon>Microascales</taxon>
        <taxon>Microascaceae</taxon>
        <taxon>Parascedosporium</taxon>
    </lineage>
</organism>
<name>A0A9P1H606_9PEZI</name>
<evidence type="ECO:0000256" key="1">
    <source>
        <dbReference type="SAM" id="MobiDB-lite"/>
    </source>
</evidence>
<feature type="compositionally biased region" description="Basic and acidic residues" evidence="1">
    <location>
        <begin position="149"/>
        <end position="176"/>
    </location>
</feature>
<gene>
    <name evidence="2" type="ORF">PPNO1_LOCUS5614</name>
</gene>
<sequence>MVALFYLPKHLSKTLKCYVILAPSQQLGGVIKQEDDHHAQHQHRVKDVEEHLVGQQRSLVALRVLDQAEDGTHKDQAAHEVQHVDDVLPANLSAPLRLPPQIHAGLHEASVENDRDDHEQAKEQDLYDETDENDRLARAGGLGIRQHAASKDLDQEGRHVAADKYLREPSRRYGGD</sequence>
<accession>A0A9P1H606</accession>
<evidence type="ECO:0000313" key="2">
    <source>
        <dbReference type="EMBL" id="CAI4215941.1"/>
    </source>
</evidence>
<keyword evidence="3" id="KW-1185">Reference proteome</keyword>